<proteinExistence type="predicted"/>
<evidence type="ECO:0000313" key="3">
    <source>
        <dbReference type="Proteomes" id="UP000029227"/>
    </source>
</evidence>
<dbReference type="Proteomes" id="UP000029227">
    <property type="component" value="Unassembled WGS sequence"/>
</dbReference>
<accession>A0A090QI89</accession>
<keyword evidence="1" id="KW-1133">Transmembrane helix</keyword>
<dbReference type="STRING" id="754436.JCM19237_5758"/>
<dbReference type="EMBL" id="BBMN01000001">
    <property type="protein sequence ID" value="GAL02865.1"/>
    <property type="molecule type" value="Genomic_DNA"/>
</dbReference>
<dbReference type="AlphaFoldDB" id="A0A090QI89"/>
<keyword evidence="1" id="KW-0472">Membrane</keyword>
<dbReference type="eggNOG" id="COG4666">
    <property type="taxonomic scope" value="Bacteria"/>
</dbReference>
<organism evidence="2 3">
    <name type="scientific">Photobacterium aphoticum</name>
    <dbReference type="NCBI Taxonomy" id="754436"/>
    <lineage>
        <taxon>Bacteria</taxon>
        <taxon>Pseudomonadati</taxon>
        <taxon>Pseudomonadota</taxon>
        <taxon>Gammaproteobacteria</taxon>
        <taxon>Vibrionales</taxon>
        <taxon>Vibrionaceae</taxon>
        <taxon>Photobacterium</taxon>
    </lineage>
</organism>
<feature type="transmembrane region" description="Helical" evidence="1">
    <location>
        <begin position="7"/>
        <end position="26"/>
    </location>
</feature>
<evidence type="ECO:0000256" key="1">
    <source>
        <dbReference type="SAM" id="Phobius"/>
    </source>
</evidence>
<reference evidence="2 3" key="1">
    <citation type="journal article" date="2014" name="Genome Announc.">
        <title>Draft Genome Sequences of Two Vibrionaceae Species, Vibrio ponticus C121 and Photobacterium aphoticum C119, Isolated as Coral Reef Microbiota.</title>
        <authorList>
            <person name="Al-saari N."/>
            <person name="Meirelles P.M."/>
            <person name="Mino S."/>
            <person name="Suda W."/>
            <person name="Oshima K."/>
            <person name="Hattori M."/>
            <person name="Ohkuma M."/>
            <person name="Thompson F.L."/>
            <person name="Gomez-Gil B."/>
            <person name="Sawabe T."/>
            <person name="Sawabe T."/>
        </authorList>
    </citation>
    <scope>NUCLEOTIDE SEQUENCE [LARGE SCALE GENOMIC DNA]</scope>
    <source>
        <strain evidence="2 3">JCM 19237</strain>
    </source>
</reference>
<protein>
    <submittedName>
        <fullName evidence="2">TRAP-type uncharacterized transport system fused permease component</fullName>
    </submittedName>
</protein>
<feature type="transmembrane region" description="Helical" evidence="1">
    <location>
        <begin position="46"/>
        <end position="67"/>
    </location>
</feature>
<name>A0A090QI89_9GAMM</name>
<gene>
    <name evidence="2" type="ORF">JCM19237_5758</name>
</gene>
<keyword evidence="1" id="KW-0812">Transmembrane</keyword>
<comment type="caution">
    <text evidence="2">The sequence shown here is derived from an EMBL/GenBank/DDBJ whole genome shotgun (WGS) entry which is preliminary data.</text>
</comment>
<evidence type="ECO:0000313" key="2">
    <source>
        <dbReference type="EMBL" id="GAL02865.1"/>
    </source>
</evidence>
<sequence>MGDHTLLGIGILLAVTYVGLLKVAAMNEPLPSEEETDLNTLPSTRAVLLSGLHYLLPVIVLVWCLMVERLSPGSRLSGAA</sequence>